<evidence type="ECO:0000256" key="1">
    <source>
        <dbReference type="ARBA" id="ARBA00023015"/>
    </source>
</evidence>
<dbReference type="Gene3D" id="1.10.10.10">
    <property type="entry name" value="Winged helix-like DNA-binding domain superfamily/Winged helix DNA-binding domain"/>
    <property type="match status" value="1"/>
</dbReference>
<evidence type="ECO:0000259" key="4">
    <source>
        <dbReference type="PROSITE" id="PS50949"/>
    </source>
</evidence>
<dbReference type="InterPro" id="IPR036388">
    <property type="entry name" value="WH-like_DNA-bd_sf"/>
</dbReference>
<dbReference type="PROSITE" id="PS50949">
    <property type="entry name" value="HTH_GNTR"/>
    <property type="match status" value="1"/>
</dbReference>
<evidence type="ECO:0000256" key="2">
    <source>
        <dbReference type="ARBA" id="ARBA00023125"/>
    </source>
</evidence>
<dbReference type="GO" id="GO:0003677">
    <property type="term" value="F:DNA binding"/>
    <property type="evidence" value="ECO:0007669"/>
    <property type="project" value="UniProtKB-KW"/>
</dbReference>
<protein>
    <submittedName>
        <fullName evidence="5">FadR family transcriptional regulator</fullName>
    </submittedName>
</protein>
<keyword evidence="2" id="KW-0238">DNA-binding</keyword>
<proteinExistence type="predicted"/>
<dbReference type="Pfam" id="PF00392">
    <property type="entry name" value="GntR"/>
    <property type="match status" value="1"/>
</dbReference>
<organism evidence="5 6">
    <name type="scientific">Aerophobetes bacterium</name>
    <dbReference type="NCBI Taxonomy" id="2030807"/>
    <lineage>
        <taxon>Bacteria</taxon>
        <taxon>Candidatus Aerophobota</taxon>
    </lineage>
</organism>
<feature type="non-terminal residue" evidence="5">
    <location>
        <position position="82"/>
    </location>
</feature>
<dbReference type="AlphaFoldDB" id="A0A523W9D0"/>
<dbReference type="InterPro" id="IPR036390">
    <property type="entry name" value="WH_DNA-bd_sf"/>
</dbReference>
<dbReference type="PANTHER" id="PTHR43537:SF5">
    <property type="entry name" value="UXU OPERON TRANSCRIPTIONAL REGULATOR"/>
    <property type="match status" value="1"/>
</dbReference>
<dbReference type="GO" id="GO:0003700">
    <property type="term" value="F:DNA-binding transcription factor activity"/>
    <property type="evidence" value="ECO:0007669"/>
    <property type="project" value="InterPro"/>
</dbReference>
<dbReference type="CDD" id="cd07377">
    <property type="entry name" value="WHTH_GntR"/>
    <property type="match status" value="1"/>
</dbReference>
<feature type="domain" description="HTH gntR-type" evidence="4">
    <location>
        <begin position="17"/>
        <end position="82"/>
    </location>
</feature>
<reference evidence="5 6" key="1">
    <citation type="submission" date="2019-03" db="EMBL/GenBank/DDBJ databases">
        <title>Metabolic potential of uncultured bacteria and archaea associated with petroleum seepage in deep-sea sediments.</title>
        <authorList>
            <person name="Dong X."/>
            <person name="Hubert C."/>
        </authorList>
    </citation>
    <scope>NUCLEOTIDE SEQUENCE [LARGE SCALE GENOMIC DNA]</scope>
    <source>
        <strain evidence="5">E29_bin52</strain>
    </source>
</reference>
<dbReference type="EMBL" id="SOIZ01000103">
    <property type="protein sequence ID" value="TET63439.1"/>
    <property type="molecule type" value="Genomic_DNA"/>
</dbReference>
<name>A0A523W9D0_UNCAE</name>
<evidence type="ECO:0000313" key="6">
    <source>
        <dbReference type="Proteomes" id="UP000319130"/>
    </source>
</evidence>
<dbReference type="Proteomes" id="UP000319130">
    <property type="component" value="Unassembled WGS sequence"/>
</dbReference>
<gene>
    <name evidence="5" type="ORF">E3J48_02485</name>
</gene>
<evidence type="ECO:0000256" key="3">
    <source>
        <dbReference type="ARBA" id="ARBA00023163"/>
    </source>
</evidence>
<dbReference type="SUPFAM" id="SSF46785">
    <property type="entry name" value="Winged helix' DNA-binding domain"/>
    <property type="match status" value="1"/>
</dbReference>
<keyword evidence="3" id="KW-0804">Transcription</keyword>
<comment type="caution">
    <text evidence="5">The sequence shown here is derived from an EMBL/GenBank/DDBJ whole genome shotgun (WGS) entry which is preliminary data.</text>
</comment>
<accession>A0A523W9D0</accession>
<evidence type="ECO:0000313" key="5">
    <source>
        <dbReference type="EMBL" id="TET63439.1"/>
    </source>
</evidence>
<dbReference type="SMART" id="SM00345">
    <property type="entry name" value="HTH_GNTR"/>
    <property type="match status" value="1"/>
</dbReference>
<keyword evidence="1" id="KW-0805">Transcription regulation</keyword>
<sequence length="82" mass="9059">MSSTRLPVLKPSFPKRKRQSVEAFEALRNYIVQSGLRVGDLLPPEARIAQDLNCGKSSVREALRILETIGIVEVMHGKGTVV</sequence>
<dbReference type="PANTHER" id="PTHR43537">
    <property type="entry name" value="TRANSCRIPTIONAL REGULATOR, GNTR FAMILY"/>
    <property type="match status" value="1"/>
</dbReference>
<dbReference type="InterPro" id="IPR000524">
    <property type="entry name" value="Tscrpt_reg_HTH_GntR"/>
</dbReference>